<evidence type="ECO:0000256" key="2">
    <source>
        <dbReference type="ARBA" id="ARBA00022741"/>
    </source>
</evidence>
<dbReference type="SUPFAM" id="SSF52540">
    <property type="entry name" value="P-loop containing nucleoside triphosphate hydrolases"/>
    <property type="match status" value="1"/>
</dbReference>
<reference evidence="5 6" key="1">
    <citation type="submission" date="2016-10" db="EMBL/GenBank/DDBJ databases">
        <authorList>
            <person name="de Groot N.N."/>
        </authorList>
    </citation>
    <scope>NUCLEOTIDE SEQUENCE [LARGE SCALE GENOMIC DNA]</scope>
    <source>
        <strain>GEY</strain>
        <strain evidence="6">DSM 9560</strain>
    </source>
</reference>
<organism evidence="5 6">
    <name type="scientific">Thermoflexibacter ruber</name>
    <dbReference type="NCBI Taxonomy" id="1003"/>
    <lineage>
        <taxon>Bacteria</taxon>
        <taxon>Pseudomonadati</taxon>
        <taxon>Bacteroidota</taxon>
        <taxon>Cytophagia</taxon>
        <taxon>Cytophagales</taxon>
        <taxon>Thermoflexibacteraceae</taxon>
        <taxon>Thermoflexibacter</taxon>
    </lineage>
</organism>
<dbReference type="Proteomes" id="UP000199513">
    <property type="component" value="Unassembled WGS sequence"/>
</dbReference>
<keyword evidence="6" id="KW-1185">Reference proteome</keyword>
<protein>
    <submittedName>
        <fullName evidence="5">ABC-2 type transport system ATP-binding protein</fullName>
    </submittedName>
</protein>
<keyword evidence="1" id="KW-0813">Transport</keyword>
<keyword evidence="2" id="KW-0547">Nucleotide-binding</keyword>
<dbReference type="SMART" id="SM00382">
    <property type="entry name" value="AAA"/>
    <property type="match status" value="1"/>
</dbReference>
<gene>
    <name evidence="5" type="ORF">SAMN04488541_104517</name>
</gene>
<dbReference type="GO" id="GO:0005524">
    <property type="term" value="F:ATP binding"/>
    <property type="evidence" value="ECO:0007669"/>
    <property type="project" value="UniProtKB-KW"/>
</dbReference>
<dbReference type="PROSITE" id="PS50893">
    <property type="entry name" value="ABC_TRANSPORTER_2"/>
    <property type="match status" value="1"/>
</dbReference>
<accession>A0A1I2JB79</accession>
<dbReference type="Gene3D" id="3.40.50.300">
    <property type="entry name" value="P-loop containing nucleotide triphosphate hydrolases"/>
    <property type="match status" value="1"/>
</dbReference>
<dbReference type="EMBL" id="FONY01000045">
    <property type="protein sequence ID" value="SFF51338.1"/>
    <property type="molecule type" value="Genomic_DNA"/>
</dbReference>
<dbReference type="InterPro" id="IPR027417">
    <property type="entry name" value="P-loop_NTPase"/>
</dbReference>
<dbReference type="PANTHER" id="PTHR42939">
    <property type="entry name" value="ABC TRANSPORTER ATP-BINDING PROTEIN ALBC-RELATED"/>
    <property type="match status" value="1"/>
</dbReference>
<evidence type="ECO:0000256" key="1">
    <source>
        <dbReference type="ARBA" id="ARBA00022448"/>
    </source>
</evidence>
<dbReference type="RefSeq" id="WP_177217458.1">
    <property type="nucleotide sequence ID" value="NZ_FONY01000045.1"/>
</dbReference>
<evidence type="ECO:0000259" key="4">
    <source>
        <dbReference type="PROSITE" id="PS50893"/>
    </source>
</evidence>
<dbReference type="STRING" id="1003.SAMN04488541_104517"/>
<evidence type="ECO:0000313" key="5">
    <source>
        <dbReference type="EMBL" id="SFF51338.1"/>
    </source>
</evidence>
<dbReference type="CDD" id="cd03230">
    <property type="entry name" value="ABC_DR_subfamily_A"/>
    <property type="match status" value="1"/>
</dbReference>
<feature type="domain" description="ABC transporter" evidence="4">
    <location>
        <begin position="17"/>
        <end position="234"/>
    </location>
</feature>
<keyword evidence="3 5" id="KW-0067">ATP-binding</keyword>
<evidence type="ECO:0000313" key="6">
    <source>
        <dbReference type="Proteomes" id="UP000199513"/>
    </source>
</evidence>
<dbReference type="GO" id="GO:0016887">
    <property type="term" value="F:ATP hydrolysis activity"/>
    <property type="evidence" value="ECO:0007669"/>
    <property type="project" value="InterPro"/>
</dbReference>
<dbReference type="AlphaFoldDB" id="A0A1I2JB79"/>
<dbReference type="InterPro" id="IPR051782">
    <property type="entry name" value="ABC_Transporter_VariousFunc"/>
</dbReference>
<dbReference type="Pfam" id="PF00005">
    <property type="entry name" value="ABC_tran"/>
    <property type="match status" value="1"/>
</dbReference>
<dbReference type="PANTHER" id="PTHR42939:SF1">
    <property type="entry name" value="ABC TRANSPORTER ATP-BINDING PROTEIN ALBC-RELATED"/>
    <property type="match status" value="1"/>
</dbReference>
<sequence length="247" mass="28413">MQLINEPTNVTTQRIVLSIKDLTLAYQSERLILENLHLEIADGQVHGLVGINGSGKTSLLKCISGEIDFYKGKIFWKGKALSYKEVALLETNNYFYHYLTGREYLQIFQAYQSQFDIALVNEIFQLPLHELIDNYSTGMKKKLAFMALLSLDRPIIILDEPFNGIDIEGSFAFRKIINVLKEKGKTLLITSHIFESLTNICDQIHYLAAKKIYKSYTQAEFGDLYKDLENLLEKQNGYAWEKIKNII</sequence>
<proteinExistence type="predicted"/>
<evidence type="ECO:0000256" key="3">
    <source>
        <dbReference type="ARBA" id="ARBA00022840"/>
    </source>
</evidence>
<dbReference type="InterPro" id="IPR003593">
    <property type="entry name" value="AAA+_ATPase"/>
</dbReference>
<name>A0A1I2JB79_9BACT</name>
<dbReference type="InterPro" id="IPR003439">
    <property type="entry name" value="ABC_transporter-like_ATP-bd"/>
</dbReference>